<keyword evidence="4 12" id="KW-0479">Metal-binding</keyword>
<dbReference type="InParanoid" id="J4GAJ7"/>
<dbReference type="NCBIfam" id="TIGR00068">
    <property type="entry name" value="glyox_I"/>
    <property type="match status" value="1"/>
</dbReference>
<dbReference type="PROSITE" id="PS51819">
    <property type="entry name" value="VOC"/>
    <property type="match status" value="1"/>
</dbReference>
<dbReference type="InterPro" id="IPR018146">
    <property type="entry name" value="Glyoxalase_1_CS"/>
</dbReference>
<dbReference type="GeneID" id="24098789"/>
<dbReference type="EC" id="4.4.1.5" evidence="3"/>
<feature type="domain" description="VOC" evidence="13">
    <location>
        <begin position="1"/>
        <end position="141"/>
    </location>
</feature>
<feature type="binding site" evidence="12">
    <location>
        <position position="137"/>
    </location>
    <ligand>
        <name>Zn(2+)</name>
        <dbReference type="ChEBI" id="CHEBI:29105"/>
        <note>ligand shared between dimeric partners</note>
    </ligand>
</feature>
<evidence type="ECO:0000259" key="13">
    <source>
        <dbReference type="PROSITE" id="PS51819"/>
    </source>
</evidence>
<dbReference type="InterPro" id="IPR004361">
    <property type="entry name" value="Glyoxalase_1"/>
</dbReference>
<dbReference type="CDD" id="cd07233">
    <property type="entry name" value="GlxI_Zn"/>
    <property type="match status" value="1"/>
</dbReference>
<dbReference type="RefSeq" id="XP_012183161.1">
    <property type="nucleotide sequence ID" value="XM_012327771.1"/>
</dbReference>
<dbReference type="Gene3D" id="3.10.180.10">
    <property type="entry name" value="2,3-Dihydroxybiphenyl 1,2-Dioxygenase, domain 1"/>
    <property type="match status" value="1"/>
</dbReference>
<dbReference type="InterPro" id="IPR004360">
    <property type="entry name" value="Glyas_Fos-R_dOase_dom"/>
</dbReference>
<gene>
    <name evidence="14" type="ORF">FIBRA_06029</name>
</gene>
<dbReference type="EMBL" id="HE797132">
    <property type="protein sequence ID" value="CCM03878.1"/>
    <property type="molecule type" value="Genomic_DNA"/>
</dbReference>
<dbReference type="UniPathway" id="UPA00619">
    <property type="reaction ID" value="UER00675"/>
</dbReference>
<accession>J4GAJ7</accession>
<evidence type="ECO:0000256" key="7">
    <source>
        <dbReference type="ARBA" id="ARBA00030291"/>
    </source>
</evidence>
<comment type="cofactor">
    <cofactor evidence="12">
        <name>Zn(2+)</name>
        <dbReference type="ChEBI" id="CHEBI:29105"/>
    </cofactor>
    <text evidence="12">Binds 1 zinc ion per subunit. In the homodimer, two zinc ions are bound between subunits.</text>
</comment>
<dbReference type="SUPFAM" id="SSF54593">
    <property type="entry name" value="Glyoxalase/Bleomycin resistance protein/Dihydroxybiphenyl dioxygenase"/>
    <property type="match status" value="1"/>
</dbReference>
<evidence type="ECO:0000256" key="10">
    <source>
        <dbReference type="ARBA" id="ARBA00033298"/>
    </source>
</evidence>
<evidence type="ECO:0000256" key="3">
    <source>
        <dbReference type="ARBA" id="ARBA00012081"/>
    </source>
</evidence>
<keyword evidence="5 12" id="KW-0862">Zinc</keyword>
<feature type="binding site" evidence="12">
    <location>
        <position position="62"/>
    </location>
    <ligand>
        <name>Zn(2+)</name>
        <dbReference type="ChEBI" id="CHEBI:29105"/>
        <note>ligand shared between dimeric partners</note>
    </ligand>
</feature>
<reference evidence="14 15" key="1">
    <citation type="journal article" date="2012" name="Appl. Environ. Microbiol.">
        <title>Short-read sequencing for genomic analysis of the brown rot fungus Fibroporia radiculosa.</title>
        <authorList>
            <person name="Tang J.D."/>
            <person name="Perkins A.D."/>
            <person name="Sonstegard T.S."/>
            <person name="Schroeder S.G."/>
            <person name="Burgess S.C."/>
            <person name="Diehl S.V."/>
        </authorList>
    </citation>
    <scope>NUCLEOTIDE SEQUENCE [LARGE SCALE GENOMIC DNA]</scope>
    <source>
        <strain evidence="14 15">TFFH 294</strain>
    </source>
</reference>
<dbReference type="PROSITE" id="PS00935">
    <property type="entry name" value="GLYOXALASE_I_2"/>
    <property type="match status" value="1"/>
</dbReference>
<dbReference type="Pfam" id="PF00903">
    <property type="entry name" value="Glyoxalase"/>
    <property type="match status" value="1"/>
</dbReference>
<evidence type="ECO:0000256" key="2">
    <source>
        <dbReference type="ARBA" id="ARBA00010363"/>
    </source>
</evidence>
<keyword evidence="15" id="KW-1185">Reference proteome</keyword>
<feature type="active site" description="Proton donor/acceptor" evidence="11">
    <location>
        <position position="137"/>
    </location>
</feature>
<dbReference type="AlphaFoldDB" id="J4GAJ7"/>
<evidence type="ECO:0000313" key="14">
    <source>
        <dbReference type="EMBL" id="CCM03878.1"/>
    </source>
</evidence>
<evidence type="ECO:0000256" key="9">
    <source>
        <dbReference type="ARBA" id="ARBA00032460"/>
    </source>
</evidence>
<dbReference type="InterPro" id="IPR029068">
    <property type="entry name" value="Glyas_Bleomycin-R_OHBP_Dase"/>
</dbReference>
<dbReference type="PANTHER" id="PTHR10374">
    <property type="entry name" value="LACTOYLGLUTATHIONE LYASE GLYOXALASE I"/>
    <property type="match status" value="1"/>
</dbReference>
<evidence type="ECO:0000256" key="5">
    <source>
        <dbReference type="ARBA" id="ARBA00022833"/>
    </source>
</evidence>
<dbReference type="InterPro" id="IPR037523">
    <property type="entry name" value="VOC_core"/>
</dbReference>
<evidence type="ECO:0000313" key="15">
    <source>
        <dbReference type="Proteomes" id="UP000006352"/>
    </source>
</evidence>
<keyword evidence="6" id="KW-0456">Lyase</keyword>
<sequence>MLRVKDPKVSIKFYTEVLGMDLISQHSFETFTLYFLAFDHSGGTLSATEKKNSRFNREGVLELTHIHGTESDASFAGYVSGNVEPSRGFGHIAITVPDVAVACERFERLGVAFKKRLTDGVMKTIAFILDPDGYWIEIVPTRLVLGPGDE</sequence>
<evidence type="ECO:0000256" key="11">
    <source>
        <dbReference type="PIRSR" id="PIRSR604361-1"/>
    </source>
</evidence>
<protein>
    <recommendedName>
        <fullName evidence="3">lactoylglutathione lyase</fullName>
        <ecNumber evidence="3">4.4.1.5</ecNumber>
    </recommendedName>
    <alternativeName>
        <fullName evidence="8">Aldoketomutase</fullName>
    </alternativeName>
    <alternativeName>
        <fullName evidence="7">Ketone-aldehyde mutase</fullName>
    </alternativeName>
    <alternativeName>
        <fullName evidence="9">Methylglyoxalase</fullName>
    </alternativeName>
    <alternativeName>
        <fullName evidence="10">S-D-lactoylglutathione methylglyoxal lyase</fullName>
    </alternativeName>
</protein>
<name>J4GAJ7_9APHY</name>
<comment type="similarity">
    <text evidence="2">Belongs to the glyoxalase I family.</text>
</comment>
<evidence type="ECO:0000256" key="12">
    <source>
        <dbReference type="PIRSR" id="PIRSR604361-3"/>
    </source>
</evidence>
<comment type="pathway">
    <text evidence="1">Secondary metabolite metabolism; methylglyoxal degradation; (R)-lactate from methylglyoxal: step 1/2.</text>
</comment>
<evidence type="ECO:0000256" key="8">
    <source>
        <dbReference type="ARBA" id="ARBA00030892"/>
    </source>
</evidence>
<evidence type="ECO:0000256" key="6">
    <source>
        <dbReference type="ARBA" id="ARBA00023239"/>
    </source>
</evidence>
<proteinExistence type="inferred from homology"/>
<evidence type="ECO:0000256" key="1">
    <source>
        <dbReference type="ARBA" id="ARBA00005008"/>
    </source>
</evidence>
<dbReference type="GO" id="GO:0046872">
    <property type="term" value="F:metal ion binding"/>
    <property type="evidence" value="ECO:0007669"/>
    <property type="project" value="UniProtKB-KW"/>
</dbReference>
<feature type="binding site" evidence="12">
    <location>
        <position position="91"/>
    </location>
    <ligand>
        <name>Zn(2+)</name>
        <dbReference type="ChEBI" id="CHEBI:29105"/>
        <note>ligand shared between dimeric partners</note>
    </ligand>
</feature>
<evidence type="ECO:0000256" key="4">
    <source>
        <dbReference type="ARBA" id="ARBA00022723"/>
    </source>
</evidence>
<dbReference type="PANTHER" id="PTHR10374:SF30">
    <property type="entry name" value="LACTOYLGLUTATHIONE LYASE"/>
    <property type="match status" value="1"/>
</dbReference>
<dbReference type="GO" id="GO:0004462">
    <property type="term" value="F:lactoylglutathione lyase activity"/>
    <property type="evidence" value="ECO:0007669"/>
    <property type="project" value="UniProtKB-EC"/>
</dbReference>
<dbReference type="FunCoup" id="J4GAJ7">
    <property type="interactions" value="31"/>
</dbReference>
<dbReference type="STRING" id="599839.J4GAJ7"/>
<organism evidence="14 15">
    <name type="scientific">Fibroporia radiculosa</name>
    <dbReference type="NCBI Taxonomy" id="599839"/>
    <lineage>
        <taxon>Eukaryota</taxon>
        <taxon>Fungi</taxon>
        <taxon>Dikarya</taxon>
        <taxon>Basidiomycota</taxon>
        <taxon>Agaricomycotina</taxon>
        <taxon>Agaricomycetes</taxon>
        <taxon>Polyporales</taxon>
        <taxon>Fibroporiaceae</taxon>
        <taxon>Fibroporia</taxon>
    </lineage>
</organism>
<dbReference type="Proteomes" id="UP000006352">
    <property type="component" value="Unassembled WGS sequence"/>
</dbReference>
<dbReference type="HOGENOM" id="CLU_046006_1_1_1"/>
<dbReference type="OrthoDB" id="16820at2759"/>